<protein>
    <submittedName>
        <fullName evidence="2">ABC transporter</fullName>
    </submittedName>
</protein>
<dbReference type="RefSeq" id="WP_122101132.1">
    <property type="nucleotide sequence ID" value="NZ_RFLY01000006.1"/>
</dbReference>
<organism evidence="2 3">
    <name type="scientific">Solilutibacter pythonis</name>
    <dbReference type="NCBI Taxonomy" id="2483112"/>
    <lineage>
        <taxon>Bacteria</taxon>
        <taxon>Pseudomonadati</taxon>
        <taxon>Pseudomonadota</taxon>
        <taxon>Gammaproteobacteria</taxon>
        <taxon>Lysobacterales</taxon>
        <taxon>Lysobacteraceae</taxon>
        <taxon>Solilutibacter</taxon>
    </lineage>
</organism>
<dbReference type="Gene3D" id="3.40.50.10610">
    <property type="entry name" value="ABC-type transport auxiliary lipoprotein component"/>
    <property type="match status" value="1"/>
</dbReference>
<dbReference type="AlphaFoldDB" id="A0A3M2HWA9"/>
<dbReference type="EMBL" id="RFLY01000006">
    <property type="protein sequence ID" value="RMH93328.1"/>
    <property type="molecule type" value="Genomic_DNA"/>
</dbReference>
<dbReference type="Pfam" id="PF03886">
    <property type="entry name" value="ABC_trans_aux"/>
    <property type="match status" value="1"/>
</dbReference>
<dbReference type="OrthoDB" id="5795476at2"/>
<accession>A0A3M2HWA9</accession>
<dbReference type="PROSITE" id="PS51257">
    <property type="entry name" value="PROKAR_LIPOPROTEIN"/>
    <property type="match status" value="1"/>
</dbReference>
<name>A0A3M2HWA9_9GAMM</name>
<evidence type="ECO:0000313" key="2">
    <source>
        <dbReference type="EMBL" id="RMH93328.1"/>
    </source>
</evidence>
<dbReference type="InterPro" id="IPR005586">
    <property type="entry name" value="ABC_trans_aux"/>
</dbReference>
<proteinExistence type="predicted"/>
<gene>
    <name evidence="2" type="ORF">EBB59_05435</name>
</gene>
<dbReference type="Proteomes" id="UP000275012">
    <property type="component" value="Unassembled WGS sequence"/>
</dbReference>
<comment type="caution">
    <text evidence="2">The sequence shown here is derived from an EMBL/GenBank/DDBJ whole genome shotgun (WGS) entry which is preliminary data.</text>
</comment>
<keyword evidence="3" id="KW-1185">Reference proteome</keyword>
<feature type="domain" description="ABC-type transport auxiliary lipoprotein component" evidence="1">
    <location>
        <begin position="32"/>
        <end position="193"/>
    </location>
</feature>
<sequence>MNHIAPRTFALLLALAALAGCGIVPKKSEITLYSPRISAVPDPAWPRAGAQLVVMRPSADRLTDSNRIVVRPTPGEAQVYRGASWVQPAPDMLQDAVIHLLEDSGKLNGVARRGGGIAGDFNLALDIRRFDADYAGGDKPTAVVEVSASLIRNDRNQVAGHRVFRASTPAAGVEVADVSRAFEQALSQVAKEVSGWSLRAMDEAR</sequence>
<dbReference type="SUPFAM" id="SSF159594">
    <property type="entry name" value="XCC0632-like"/>
    <property type="match status" value="1"/>
</dbReference>
<reference evidence="2 3" key="1">
    <citation type="submission" date="2018-10" db="EMBL/GenBank/DDBJ databases">
        <title>Proposal of Lysobacter pythonis sp. nov. isolated from royal pythons (Python regius).</title>
        <authorList>
            <person name="Hans-Juergen B."/>
            <person name="Huptas C."/>
            <person name="Sandra B."/>
            <person name="Igor L."/>
            <person name="Joachim S."/>
            <person name="Siegfried S."/>
            <person name="Mareike W."/>
            <person name="Peter K."/>
        </authorList>
    </citation>
    <scope>NUCLEOTIDE SEQUENCE [LARGE SCALE GENOMIC DNA]</scope>
    <source>
        <strain evidence="2 3">4284/11</strain>
    </source>
</reference>
<evidence type="ECO:0000313" key="3">
    <source>
        <dbReference type="Proteomes" id="UP000275012"/>
    </source>
</evidence>
<evidence type="ECO:0000259" key="1">
    <source>
        <dbReference type="Pfam" id="PF03886"/>
    </source>
</evidence>